<sequence length="189" mass="21530">MEPSPSDAEGAGEDVVVNNLPTKFYNLAVKQKAVYQPILKHRRWLERKKEMSIHGSQSITRIETDLPHRRGPRASIKDYVDRLQDVGVHLDPFYDNVVLKKHKWNARKARDEEYKLIANRLLQLVGGSMGAKREASNKVIIGVGLGKFSTKTRLSSLHESFQSYFVQKARSLGYIVVGVNEYYTSKKCP</sequence>
<evidence type="ECO:0000313" key="2">
    <source>
        <dbReference type="Proteomes" id="UP000726737"/>
    </source>
</evidence>
<comment type="caution">
    <text evidence="1">The sequence shown here is derived from an EMBL/GenBank/DDBJ whole genome shotgun (WGS) entry which is preliminary data.</text>
</comment>
<proteinExistence type="predicted"/>
<protein>
    <submittedName>
        <fullName evidence="1">Uncharacterized protein</fullName>
    </submittedName>
</protein>
<organism evidence="1 2">
    <name type="scientific">Mortierella polycephala</name>
    <dbReference type="NCBI Taxonomy" id="41804"/>
    <lineage>
        <taxon>Eukaryota</taxon>
        <taxon>Fungi</taxon>
        <taxon>Fungi incertae sedis</taxon>
        <taxon>Mucoromycota</taxon>
        <taxon>Mortierellomycotina</taxon>
        <taxon>Mortierellomycetes</taxon>
        <taxon>Mortierellales</taxon>
        <taxon>Mortierellaceae</taxon>
        <taxon>Mortierella</taxon>
    </lineage>
</organism>
<feature type="non-terminal residue" evidence="1">
    <location>
        <position position="189"/>
    </location>
</feature>
<name>A0A9P6PII9_9FUNG</name>
<dbReference type="EMBL" id="JAAAJA010001893">
    <property type="protein sequence ID" value="KAG0245737.1"/>
    <property type="molecule type" value="Genomic_DNA"/>
</dbReference>
<dbReference type="OrthoDB" id="2434038at2759"/>
<evidence type="ECO:0000313" key="1">
    <source>
        <dbReference type="EMBL" id="KAG0245737.1"/>
    </source>
</evidence>
<keyword evidence="2" id="KW-1185">Reference proteome</keyword>
<dbReference type="Proteomes" id="UP000726737">
    <property type="component" value="Unassembled WGS sequence"/>
</dbReference>
<accession>A0A9P6PII9</accession>
<dbReference type="AlphaFoldDB" id="A0A9P6PII9"/>
<gene>
    <name evidence="1" type="ORF">BG011_002687</name>
</gene>
<reference evidence="1" key="1">
    <citation type="journal article" date="2020" name="Fungal Divers.">
        <title>Resolving the Mortierellaceae phylogeny through synthesis of multi-gene phylogenetics and phylogenomics.</title>
        <authorList>
            <person name="Vandepol N."/>
            <person name="Liber J."/>
            <person name="Desiro A."/>
            <person name="Na H."/>
            <person name="Kennedy M."/>
            <person name="Barry K."/>
            <person name="Grigoriev I.V."/>
            <person name="Miller A.N."/>
            <person name="O'Donnell K."/>
            <person name="Stajich J.E."/>
            <person name="Bonito G."/>
        </authorList>
    </citation>
    <scope>NUCLEOTIDE SEQUENCE</scope>
    <source>
        <strain evidence="1">KOD948</strain>
    </source>
</reference>